<proteinExistence type="predicted"/>
<dbReference type="Proteomes" id="UP001166251">
    <property type="component" value="Unassembled WGS sequence"/>
</dbReference>
<gene>
    <name evidence="1" type="ORF">K0504_05355</name>
</gene>
<comment type="caution">
    <text evidence="1">The sequence shown here is derived from an EMBL/GenBank/DDBJ whole genome shotgun (WGS) entry which is preliminary data.</text>
</comment>
<accession>A0ABS7EDP1</accession>
<organism evidence="1 2">
    <name type="scientific">Neiella holothuriorum</name>
    <dbReference type="NCBI Taxonomy" id="2870530"/>
    <lineage>
        <taxon>Bacteria</taxon>
        <taxon>Pseudomonadati</taxon>
        <taxon>Pseudomonadota</taxon>
        <taxon>Gammaproteobacteria</taxon>
        <taxon>Alteromonadales</taxon>
        <taxon>Echinimonadaceae</taxon>
        <taxon>Neiella</taxon>
    </lineage>
</organism>
<dbReference type="EMBL" id="JAHZSS010000004">
    <property type="protein sequence ID" value="MBW8190457.1"/>
    <property type="molecule type" value="Genomic_DNA"/>
</dbReference>
<reference evidence="1" key="1">
    <citation type="submission" date="2021-07" db="EMBL/GenBank/DDBJ databases">
        <title>Neiella marina sp. nov., isolated from the intestinal content of sea cucumber Apostichopus japonicus.</title>
        <authorList>
            <person name="Bai X."/>
        </authorList>
    </citation>
    <scope>NUCLEOTIDE SEQUENCE</scope>
    <source>
        <strain evidence="1">126</strain>
    </source>
</reference>
<protein>
    <submittedName>
        <fullName evidence="1">Uncharacterized protein</fullName>
    </submittedName>
</protein>
<dbReference type="RefSeq" id="WP_220103142.1">
    <property type="nucleotide sequence ID" value="NZ_JAHZSS010000004.1"/>
</dbReference>
<evidence type="ECO:0000313" key="2">
    <source>
        <dbReference type="Proteomes" id="UP001166251"/>
    </source>
</evidence>
<keyword evidence="2" id="KW-1185">Reference proteome</keyword>
<name>A0ABS7EDP1_9GAMM</name>
<evidence type="ECO:0000313" key="1">
    <source>
        <dbReference type="EMBL" id="MBW8190457.1"/>
    </source>
</evidence>
<sequence>MANIENNSTQIVSSECSEPMADAQQGGLVGIQAHDAKQKALAHGLVNDALASLSAELPSPPFSN</sequence>